<dbReference type="InterPro" id="IPR008323">
    <property type="entry name" value="UCP033563"/>
</dbReference>
<dbReference type="EMBL" id="CZVW01000008">
    <property type="protein sequence ID" value="CUT01125.1"/>
    <property type="molecule type" value="Genomic_DNA"/>
</dbReference>
<name>A0A0P1MZ10_9BACT</name>
<protein>
    <submittedName>
        <fullName evidence="1">Uncharacterized conserved protein, DUF1015 family</fullName>
    </submittedName>
</protein>
<proteinExistence type="predicted"/>
<dbReference type="AlphaFoldDB" id="A0A0P1MZ10"/>
<evidence type="ECO:0000313" key="2">
    <source>
        <dbReference type="Proteomes" id="UP000199197"/>
    </source>
</evidence>
<gene>
    <name evidence="1" type="ORF">JGI23_00989</name>
</gene>
<reference evidence="2" key="1">
    <citation type="submission" date="2015-11" db="EMBL/GenBank/DDBJ databases">
        <authorList>
            <person name="Varghese N."/>
        </authorList>
    </citation>
    <scope>NUCLEOTIDE SEQUENCE [LARGE SCALE GENOMIC DNA]</scope>
    <source>
        <strain evidence="2">JGI-23</strain>
    </source>
</reference>
<accession>A0A0P1MZ10</accession>
<organism evidence="1 2">
    <name type="scientific">Candidatus Chryseopegocella kryptomonas</name>
    <dbReference type="NCBI Taxonomy" id="1633643"/>
    <lineage>
        <taxon>Bacteria</taxon>
        <taxon>Pseudomonadati</taxon>
        <taxon>Candidatus Kryptoniota</taxon>
        <taxon>Candidatus Chryseopegocella</taxon>
    </lineage>
</organism>
<dbReference type="Pfam" id="PF06245">
    <property type="entry name" value="DUF1015"/>
    <property type="match status" value="1"/>
</dbReference>
<dbReference type="PANTHER" id="PTHR36454:SF1">
    <property type="entry name" value="DUF1015 DOMAIN-CONTAINING PROTEIN"/>
    <property type="match status" value="1"/>
</dbReference>
<dbReference type="PANTHER" id="PTHR36454">
    <property type="entry name" value="LMO2823 PROTEIN"/>
    <property type="match status" value="1"/>
</dbReference>
<keyword evidence="2" id="KW-1185">Reference proteome</keyword>
<evidence type="ECO:0000313" key="1">
    <source>
        <dbReference type="EMBL" id="CUT01125.1"/>
    </source>
</evidence>
<dbReference type="OrthoDB" id="9781616at2"/>
<dbReference type="RefSeq" id="WP_092349393.1">
    <property type="nucleotide sequence ID" value="NZ_CZVW01000008.1"/>
</dbReference>
<dbReference type="Proteomes" id="UP000199197">
    <property type="component" value="Unassembled WGS sequence"/>
</dbReference>
<sequence>MIIERDKEAIYIYEQTFEVKKRVYTRTGIICLMKLEKFGEGKIFPHEKTLPKPKEDRFNLLKSTNAQFDHIFGIYPDPDFRIEKILNEDKEKQLLFDFEFPTGSGIRHKLYEVSGEKINNISLIIKDKPVFIADGHHRYETALMFREFMASISKATEEHDYVLTYLTNMDSEGLIILPTHRVLINVSPEIMEKKIYDALIGYFDLEMFSSSDELQKFMEISDKGVFGVYAGGNKFWALKIRKDINISSFLPSEIPEPVKKLDVTILHEFVFKIAGLTDVKLTYTHDFITAVELAEKFRGTAIFLNPPSILDVKEVSLSGATMPQKSTYFFPKLLSGIVMRKF</sequence>